<proteinExistence type="predicted"/>
<reference evidence="1 2" key="1">
    <citation type="submission" date="2022-12" db="EMBL/GenBank/DDBJ databases">
        <title>Chromosome-level genome of Tegillarca granosa.</title>
        <authorList>
            <person name="Kim J."/>
        </authorList>
    </citation>
    <scope>NUCLEOTIDE SEQUENCE [LARGE SCALE GENOMIC DNA]</scope>
    <source>
        <strain evidence="1">Teg-2019</strain>
        <tissue evidence="1">Adductor muscle</tissue>
    </source>
</reference>
<protein>
    <submittedName>
        <fullName evidence="1">Uncharacterized protein</fullName>
    </submittedName>
</protein>
<gene>
    <name evidence="1" type="ORF">KUTeg_006342</name>
</gene>
<evidence type="ECO:0000313" key="2">
    <source>
        <dbReference type="Proteomes" id="UP001217089"/>
    </source>
</evidence>
<organism evidence="1 2">
    <name type="scientific">Tegillarca granosa</name>
    <name type="common">Malaysian cockle</name>
    <name type="synonym">Anadara granosa</name>
    <dbReference type="NCBI Taxonomy" id="220873"/>
    <lineage>
        <taxon>Eukaryota</taxon>
        <taxon>Metazoa</taxon>
        <taxon>Spiralia</taxon>
        <taxon>Lophotrochozoa</taxon>
        <taxon>Mollusca</taxon>
        <taxon>Bivalvia</taxon>
        <taxon>Autobranchia</taxon>
        <taxon>Pteriomorphia</taxon>
        <taxon>Arcoida</taxon>
        <taxon>Arcoidea</taxon>
        <taxon>Arcidae</taxon>
        <taxon>Tegillarca</taxon>
    </lineage>
</organism>
<comment type="caution">
    <text evidence="1">The sequence shown here is derived from an EMBL/GenBank/DDBJ whole genome shotgun (WGS) entry which is preliminary data.</text>
</comment>
<dbReference type="EMBL" id="JARBDR010000328">
    <property type="protein sequence ID" value="KAJ8316328.1"/>
    <property type="molecule type" value="Genomic_DNA"/>
</dbReference>
<name>A0ABQ9FG67_TEGGR</name>
<evidence type="ECO:0000313" key="1">
    <source>
        <dbReference type="EMBL" id="KAJ8316328.1"/>
    </source>
</evidence>
<keyword evidence="2" id="KW-1185">Reference proteome</keyword>
<sequence length="167" mass="19596">MKIQLVDGKPFLKLNLNPMAMLPQYIKTFLMNLQNSFDLQVLIPADIFLQTISLEKDMRFVYRNLLGGVCETAFEKFLKWEDEVPVKSLSGGYVRGDLRLIINLIKWFIMTYKGYVELQVTWKLAFKKQVHEMCNFGLRLYRQKLLLTFSIFDNTASRLSPLNFINV</sequence>
<accession>A0ABQ9FG67</accession>
<dbReference type="Proteomes" id="UP001217089">
    <property type="component" value="Unassembled WGS sequence"/>
</dbReference>